<evidence type="ECO:0008006" key="2">
    <source>
        <dbReference type="Google" id="ProtNLM"/>
    </source>
</evidence>
<proteinExistence type="predicted"/>
<dbReference type="Pfam" id="PF06684">
    <property type="entry name" value="AA_synth"/>
    <property type="match status" value="1"/>
</dbReference>
<reference evidence="1" key="1">
    <citation type="journal article" date="2014" name="Front. Microbiol.">
        <title>High frequency of phylogenetically diverse reductive dehalogenase-homologous genes in deep subseafloor sedimentary metagenomes.</title>
        <authorList>
            <person name="Kawai M."/>
            <person name="Futagami T."/>
            <person name="Toyoda A."/>
            <person name="Takaki Y."/>
            <person name="Nishi S."/>
            <person name="Hori S."/>
            <person name="Arai W."/>
            <person name="Tsubouchi T."/>
            <person name="Morono Y."/>
            <person name="Uchiyama I."/>
            <person name="Ito T."/>
            <person name="Fujiyama A."/>
            <person name="Inagaki F."/>
            <person name="Takami H."/>
        </authorList>
    </citation>
    <scope>NUCLEOTIDE SEQUENCE</scope>
    <source>
        <strain evidence="1">Expedition CK06-06</strain>
    </source>
</reference>
<dbReference type="AlphaFoldDB" id="X0T5S2"/>
<protein>
    <recommendedName>
        <fullName evidence="2">Amino acid synthesis family protein</fullName>
    </recommendedName>
</protein>
<sequence length="50" mass="5544">MNFPIRKIVTIIEETRSESGIVADRPLRKVAVAAVIENPYAGAHHEDLSE</sequence>
<accession>X0T5S2</accession>
<feature type="non-terminal residue" evidence="1">
    <location>
        <position position="50"/>
    </location>
</feature>
<dbReference type="Gene3D" id="3.30.1330.110">
    <property type="entry name" value="BB2672"/>
    <property type="match status" value="1"/>
</dbReference>
<dbReference type="InterPro" id="IPR009569">
    <property type="entry name" value="AA_synth_put"/>
</dbReference>
<organism evidence="1">
    <name type="scientific">marine sediment metagenome</name>
    <dbReference type="NCBI Taxonomy" id="412755"/>
    <lineage>
        <taxon>unclassified sequences</taxon>
        <taxon>metagenomes</taxon>
        <taxon>ecological metagenomes</taxon>
    </lineage>
</organism>
<gene>
    <name evidence="1" type="ORF">S01H1_11975</name>
</gene>
<dbReference type="SUPFAM" id="SSF160519">
    <property type="entry name" value="BB2672-like"/>
    <property type="match status" value="1"/>
</dbReference>
<dbReference type="EMBL" id="BARS01006124">
    <property type="protein sequence ID" value="GAF83502.1"/>
    <property type="molecule type" value="Genomic_DNA"/>
</dbReference>
<name>X0T5S2_9ZZZZ</name>
<comment type="caution">
    <text evidence="1">The sequence shown here is derived from an EMBL/GenBank/DDBJ whole genome shotgun (WGS) entry which is preliminary data.</text>
</comment>
<evidence type="ECO:0000313" key="1">
    <source>
        <dbReference type="EMBL" id="GAF83502.1"/>
    </source>
</evidence>
<dbReference type="InterPro" id="IPR035936">
    <property type="entry name" value="BB2672"/>
</dbReference>